<proteinExistence type="predicted"/>
<keyword evidence="2" id="KW-1185">Reference proteome</keyword>
<evidence type="ECO:0008006" key="3">
    <source>
        <dbReference type="Google" id="ProtNLM"/>
    </source>
</evidence>
<protein>
    <recommendedName>
        <fullName evidence="3">NERD domain-containing protein</fullName>
    </recommendedName>
</protein>
<name>A0A8J4M276_9BACL</name>
<dbReference type="AlphaFoldDB" id="A0A8J4M276"/>
<sequence>MIQAQLYGKAASELTWSEDVLTSNIFGLLKYLSTPEVLLTILQGAYNLDYEPLVFETHIERISYTFWPRLQNSEPDLVLILHAKSGVHIIGVEAKYLSGKSSEEDLLASIQDRDNKQRDQLAREIEDLHDSANYPMIGVEESSILSIRLIYLTMESYIPHDELQASLESLKAHSACQFPSKHLYWLSWKTFYDNLKCTNPSATDSMILTDLRSYLNKKSIRTFSGFSMKPVGILNWCYTKNRKRPLQIVPSLTWKYKEANHGTN</sequence>
<evidence type="ECO:0000313" key="2">
    <source>
        <dbReference type="Proteomes" id="UP000677918"/>
    </source>
</evidence>
<accession>A0A8J4M276</accession>
<evidence type="ECO:0000313" key="1">
    <source>
        <dbReference type="EMBL" id="GIQ69555.1"/>
    </source>
</evidence>
<gene>
    <name evidence="1" type="ORF">XYCOK13_23790</name>
</gene>
<dbReference type="Proteomes" id="UP000677918">
    <property type="component" value="Unassembled WGS sequence"/>
</dbReference>
<dbReference type="RefSeq" id="WP_213412353.1">
    <property type="nucleotide sequence ID" value="NZ_BOVK01000029.1"/>
</dbReference>
<dbReference type="EMBL" id="BOVK01000029">
    <property type="protein sequence ID" value="GIQ69555.1"/>
    <property type="molecule type" value="Genomic_DNA"/>
</dbReference>
<comment type="caution">
    <text evidence="1">The sequence shown here is derived from an EMBL/GenBank/DDBJ whole genome shotgun (WGS) entry which is preliminary data.</text>
</comment>
<reference evidence="1" key="1">
    <citation type="submission" date="2021-04" db="EMBL/GenBank/DDBJ databases">
        <title>Draft genome sequence of Xylanibacillus composti strain K13.</title>
        <authorList>
            <person name="Uke A."/>
            <person name="Chhe C."/>
            <person name="Baramee S."/>
            <person name="Kosugi A."/>
        </authorList>
    </citation>
    <scope>NUCLEOTIDE SEQUENCE</scope>
    <source>
        <strain evidence="1">K13</strain>
    </source>
</reference>
<organism evidence="1 2">
    <name type="scientific">Xylanibacillus composti</name>
    <dbReference type="NCBI Taxonomy" id="1572762"/>
    <lineage>
        <taxon>Bacteria</taxon>
        <taxon>Bacillati</taxon>
        <taxon>Bacillota</taxon>
        <taxon>Bacilli</taxon>
        <taxon>Bacillales</taxon>
        <taxon>Paenibacillaceae</taxon>
        <taxon>Xylanibacillus</taxon>
    </lineage>
</organism>